<dbReference type="InterPro" id="IPR021104">
    <property type="entry name" value="KfrA_DNA-bd_N"/>
</dbReference>
<dbReference type="Pfam" id="PF11740">
    <property type="entry name" value="KfrA_N"/>
    <property type="match status" value="1"/>
</dbReference>
<gene>
    <name evidence="3" type="ORF">NCTC10692_04629</name>
</gene>
<evidence type="ECO:0000259" key="2">
    <source>
        <dbReference type="Pfam" id="PF11740"/>
    </source>
</evidence>
<dbReference type="AlphaFoldDB" id="A0A379PKM6"/>
<feature type="coiled-coil region" evidence="1">
    <location>
        <begin position="129"/>
        <end position="311"/>
    </location>
</feature>
<dbReference type="EMBL" id="UGUV01000003">
    <property type="protein sequence ID" value="SUE72473.1"/>
    <property type="molecule type" value="Genomic_DNA"/>
</dbReference>
<evidence type="ECO:0000313" key="4">
    <source>
        <dbReference type="Proteomes" id="UP000255303"/>
    </source>
</evidence>
<sequence length="369" mass="42083">MKPTKRQHPVTLAEVADAMRELQEEGTEPSVRAVRARVGGGSNTTLMRFIDMVRSGSASPQQHLDEFPSRLESLCREMVQTLGELADERVAKERAEVQAVRRNIEARWNTLLMEKETAVNSFEAEKRITADLTQRLEALTKKLESVVADRDELKDRANVAEALNEQLNERLLGQSRQIDEMKQMAEHYEQQVATQRKQDADRHAKQVEGLESSLRDSHANELRLTEQLGNAKRELERLTKDGEQLSRRAAQAEAQQSKLEALVSDLSVEQLEFKRRENERESKLATTMSANSELQRQLAGMQSQIIDVQARCAKQLDEMATDNRSVIANLVDHSRRVFELARNTKAKDSPDFKELAIAQREIERLFQKT</sequence>
<accession>A0A379PKM6</accession>
<evidence type="ECO:0000313" key="3">
    <source>
        <dbReference type="EMBL" id="SUE72473.1"/>
    </source>
</evidence>
<protein>
    <submittedName>
        <fullName evidence="3">Cointegrate resolution protein T</fullName>
    </submittedName>
</protein>
<reference evidence="3 4" key="1">
    <citation type="submission" date="2018-06" db="EMBL/GenBank/DDBJ databases">
        <authorList>
            <consortium name="Pathogen Informatics"/>
            <person name="Doyle S."/>
        </authorList>
    </citation>
    <scope>NUCLEOTIDE SEQUENCE [LARGE SCALE GENOMIC DNA]</scope>
    <source>
        <strain evidence="3 4">NCTC10692</strain>
    </source>
</reference>
<organism evidence="3 4">
    <name type="scientific">Ectopseudomonas oleovorans</name>
    <name type="common">Pseudomonas oleovorans</name>
    <dbReference type="NCBI Taxonomy" id="301"/>
    <lineage>
        <taxon>Bacteria</taxon>
        <taxon>Pseudomonadati</taxon>
        <taxon>Pseudomonadota</taxon>
        <taxon>Gammaproteobacteria</taxon>
        <taxon>Pseudomonadales</taxon>
        <taxon>Pseudomonadaceae</taxon>
        <taxon>Ectopseudomonas</taxon>
    </lineage>
</organism>
<evidence type="ECO:0000256" key="1">
    <source>
        <dbReference type="SAM" id="Coils"/>
    </source>
</evidence>
<dbReference type="Proteomes" id="UP000255303">
    <property type="component" value="Unassembled WGS sequence"/>
</dbReference>
<dbReference type="RefSeq" id="WP_074858822.1">
    <property type="nucleotide sequence ID" value="NZ_FNZC01000033.1"/>
</dbReference>
<name>A0A379PKM6_ECTOL</name>
<feature type="domain" description="KfrA N-terminal DNA-binding" evidence="2">
    <location>
        <begin position="13"/>
        <end position="118"/>
    </location>
</feature>
<proteinExistence type="predicted"/>
<keyword evidence="1" id="KW-0175">Coiled coil</keyword>